<dbReference type="EMBL" id="FNWV01000001">
    <property type="protein sequence ID" value="SEH37242.1"/>
    <property type="molecule type" value="Genomic_DNA"/>
</dbReference>
<dbReference type="RefSeq" id="WP_074713954.1">
    <property type="nucleotide sequence ID" value="NZ_FNWV01000001.1"/>
</dbReference>
<dbReference type="GO" id="GO:0009002">
    <property type="term" value="F:serine-type D-Ala-D-Ala carboxypeptidase activity"/>
    <property type="evidence" value="ECO:0007669"/>
    <property type="project" value="UniProtKB-EC"/>
</dbReference>
<dbReference type="GO" id="GO:0009252">
    <property type="term" value="P:peptidoglycan biosynthetic process"/>
    <property type="evidence" value="ECO:0007669"/>
    <property type="project" value="UniProtKB-UniPathway"/>
</dbReference>
<proteinExistence type="inferred from homology"/>
<dbReference type="InterPro" id="IPR037167">
    <property type="entry name" value="Peptidase_S11_C_sf"/>
</dbReference>
<dbReference type="SMART" id="SM00936">
    <property type="entry name" value="PBP5_C"/>
    <property type="match status" value="1"/>
</dbReference>
<dbReference type="PANTHER" id="PTHR21581">
    <property type="entry name" value="D-ALANYL-D-ALANINE CARBOXYPEPTIDASE"/>
    <property type="match status" value="1"/>
</dbReference>
<dbReference type="InterPro" id="IPR012338">
    <property type="entry name" value="Beta-lactam/transpept-like"/>
</dbReference>
<keyword evidence="7 15" id="KW-0732">Signal</keyword>
<dbReference type="InterPro" id="IPR018044">
    <property type="entry name" value="Peptidase_S11"/>
</dbReference>
<dbReference type="PANTHER" id="PTHR21581:SF6">
    <property type="entry name" value="TRAFFICKING PROTEIN PARTICLE COMPLEX SUBUNIT 12"/>
    <property type="match status" value="1"/>
</dbReference>
<evidence type="ECO:0000256" key="14">
    <source>
        <dbReference type="RuleBase" id="RU004016"/>
    </source>
</evidence>
<dbReference type="UniPathway" id="UPA00219"/>
<comment type="catalytic activity">
    <reaction evidence="12">
        <text>Preferential cleavage: (Ac)2-L-Lys-D-Ala-|-D-Ala. Also transpeptidation of peptidyl-alanyl moieties that are N-acyl substituents of D-alanine.</text>
        <dbReference type="EC" id="3.4.16.4"/>
    </reaction>
</comment>
<protein>
    <recommendedName>
        <fullName evidence="4">serine-type D-Ala-D-Ala carboxypeptidase</fullName>
        <ecNumber evidence="4">3.4.16.4</ecNumber>
    </recommendedName>
</protein>
<dbReference type="SUPFAM" id="SSF69189">
    <property type="entry name" value="Penicillin-binding protein associated domain"/>
    <property type="match status" value="1"/>
</dbReference>
<sequence length="378" mass="41930">MRICLRSILLLICIIVSMTCISADLNIDNEIEAFVLMEAETGTVLDAKNEHKRINAGYLTKLMSILVVAKRIESGDLSIDDELTASDKVSGTKGSVIWLQSGDKISVDELLKAVIIGNANDAMTVLAEAVSGDVDTFVMDMNAKAFDIGLRDSYFVSPYGYADEREYTTAHDMALICSRLAKYDFLQPYFKTWRDFIKNEQVELVSENDLTRNYEPHIGFKACHSSEDRYFLAEGGINSGGNTFISVVLGAKNEDISFKKGKDLLKRAFSSYKVVSTEFPEEMLVPLKVKNGESSAVEIGIKVQGKATVPKGDKEVRTKVVIPEYITAPVYEGQPVGTAAFFNGDTLVFETDIIIKSTVRALTWNYVLKQTLLKMIEK</sequence>
<evidence type="ECO:0000256" key="12">
    <source>
        <dbReference type="ARBA" id="ARBA00034000"/>
    </source>
</evidence>
<evidence type="ECO:0000256" key="13">
    <source>
        <dbReference type="PIRSR" id="PIRSR618044-2"/>
    </source>
</evidence>
<feature type="chain" id="PRO_5039443167" description="serine-type D-Ala-D-Ala carboxypeptidase" evidence="15">
    <location>
        <begin position="23"/>
        <end position="378"/>
    </location>
</feature>
<dbReference type="Pfam" id="PF07943">
    <property type="entry name" value="PBP5_C"/>
    <property type="match status" value="1"/>
</dbReference>
<keyword evidence="11" id="KW-0961">Cell wall biogenesis/degradation</keyword>
<keyword evidence="5 17" id="KW-0121">Carboxypeptidase</keyword>
<dbReference type="AlphaFoldDB" id="A0A1H6HQ92"/>
<evidence type="ECO:0000259" key="16">
    <source>
        <dbReference type="SMART" id="SM00936"/>
    </source>
</evidence>
<feature type="signal peptide" evidence="15">
    <location>
        <begin position="1"/>
        <end position="22"/>
    </location>
</feature>
<reference evidence="17 18" key="1">
    <citation type="submission" date="2016-10" db="EMBL/GenBank/DDBJ databases">
        <authorList>
            <person name="de Groot N.N."/>
        </authorList>
    </citation>
    <scope>NUCLEOTIDE SEQUENCE [LARGE SCALE GENOMIC DNA]</scope>
    <source>
        <strain evidence="17 18">YAD2003</strain>
    </source>
</reference>
<accession>A0A1H6HQ92</accession>
<gene>
    <name evidence="17" type="ORF">SAMN02910265_00094</name>
</gene>
<keyword evidence="8" id="KW-0378">Hydrolase</keyword>
<dbReference type="InterPro" id="IPR012907">
    <property type="entry name" value="Peptidase_S11_C"/>
</dbReference>
<dbReference type="OrthoDB" id="9791132at2"/>
<evidence type="ECO:0000256" key="11">
    <source>
        <dbReference type="ARBA" id="ARBA00023316"/>
    </source>
</evidence>
<evidence type="ECO:0000256" key="1">
    <source>
        <dbReference type="ARBA" id="ARBA00003217"/>
    </source>
</evidence>
<evidence type="ECO:0000256" key="5">
    <source>
        <dbReference type="ARBA" id="ARBA00022645"/>
    </source>
</evidence>
<dbReference type="Proteomes" id="UP000183190">
    <property type="component" value="Unassembled WGS sequence"/>
</dbReference>
<evidence type="ECO:0000256" key="3">
    <source>
        <dbReference type="ARBA" id="ARBA00007164"/>
    </source>
</evidence>
<dbReference type="Gene3D" id="2.60.410.10">
    <property type="entry name" value="D-Ala-D-Ala carboxypeptidase, C-terminal domain"/>
    <property type="match status" value="1"/>
</dbReference>
<evidence type="ECO:0000256" key="9">
    <source>
        <dbReference type="ARBA" id="ARBA00022960"/>
    </source>
</evidence>
<dbReference type="GO" id="GO:0006508">
    <property type="term" value="P:proteolysis"/>
    <property type="evidence" value="ECO:0007669"/>
    <property type="project" value="UniProtKB-KW"/>
</dbReference>
<keyword evidence="9" id="KW-0133">Cell shape</keyword>
<comment type="pathway">
    <text evidence="2">Cell wall biogenesis; peptidoglycan biosynthesis.</text>
</comment>
<name>A0A1H6HQ92_RUMFL</name>
<dbReference type="GO" id="GO:0071555">
    <property type="term" value="P:cell wall organization"/>
    <property type="evidence" value="ECO:0007669"/>
    <property type="project" value="UniProtKB-KW"/>
</dbReference>
<keyword evidence="10" id="KW-0573">Peptidoglycan synthesis</keyword>
<dbReference type="InterPro" id="IPR001967">
    <property type="entry name" value="Peptidase_S11_N"/>
</dbReference>
<evidence type="ECO:0000256" key="4">
    <source>
        <dbReference type="ARBA" id="ARBA00012448"/>
    </source>
</evidence>
<evidence type="ECO:0000313" key="18">
    <source>
        <dbReference type="Proteomes" id="UP000183190"/>
    </source>
</evidence>
<dbReference type="PRINTS" id="PR00725">
    <property type="entry name" value="DADACBPTASE1"/>
</dbReference>
<keyword evidence="6" id="KW-0645">Protease</keyword>
<dbReference type="SUPFAM" id="SSF56601">
    <property type="entry name" value="beta-lactamase/transpeptidase-like"/>
    <property type="match status" value="1"/>
</dbReference>
<feature type="domain" description="Peptidase S11 D-Ala-D-Ala carboxypeptidase A C-terminal" evidence="16">
    <location>
        <begin position="269"/>
        <end position="361"/>
    </location>
</feature>
<comment type="similarity">
    <text evidence="3 14">Belongs to the peptidase S11 family.</text>
</comment>
<comment type="function">
    <text evidence="1">Removes C-terminal D-alanyl residues from sugar-peptide cell wall precursors.</text>
</comment>
<dbReference type="Pfam" id="PF00768">
    <property type="entry name" value="Peptidase_S11"/>
    <property type="match status" value="1"/>
</dbReference>
<evidence type="ECO:0000256" key="6">
    <source>
        <dbReference type="ARBA" id="ARBA00022670"/>
    </source>
</evidence>
<dbReference type="InterPro" id="IPR015956">
    <property type="entry name" value="Peniciliin-bd_prot_C_sf"/>
</dbReference>
<evidence type="ECO:0000256" key="2">
    <source>
        <dbReference type="ARBA" id="ARBA00004752"/>
    </source>
</evidence>
<dbReference type="EC" id="3.4.16.4" evidence="4"/>
<evidence type="ECO:0000256" key="15">
    <source>
        <dbReference type="SAM" id="SignalP"/>
    </source>
</evidence>
<dbReference type="Gene3D" id="3.40.710.10">
    <property type="entry name" value="DD-peptidase/beta-lactamase superfamily"/>
    <property type="match status" value="1"/>
</dbReference>
<organism evidence="17 18">
    <name type="scientific">Ruminococcus flavefaciens</name>
    <dbReference type="NCBI Taxonomy" id="1265"/>
    <lineage>
        <taxon>Bacteria</taxon>
        <taxon>Bacillati</taxon>
        <taxon>Bacillota</taxon>
        <taxon>Clostridia</taxon>
        <taxon>Eubacteriales</taxon>
        <taxon>Oscillospiraceae</taxon>
        <taxon>Ruminococcus</taxon>
    </lineage>
</organism>
<dbReference type="GO" id="GO:0008360">
    <property type="term" value="P:regulation of cell shape"/>
    <property type="evidence" value="ECO:0007669"/>
    <property type="project" value="UniProtKB-KW"/>
</dbReference>
<evidence type="ECO:0000256" key="10">
    <source>
        <dbReference type="ARBA" id="ARBA00022984"/>
    </source>
</evidence>
<evidence type="ECO:0000256" key="8">
    <source>
        <dbReference type="ARBA" id="ARBA00022801"/>
    </source>
</evidence>
<evidence type="ECO:0000313" key="17">
    <source>
        <dbReference type="EMBL" id="SEH37242.1"/>
    </source>
</evidence>
<feature type="binding site" evidence="13">
    <location>
        <position position="221"/>
    </location>
    <ligand>
        <name>substrate</name>
    </ligand>
</feature>
<evidence type="ECO:0000256" key="7">
    <source>
        <dbReference type="ARBA" id="ARBA00022729"/>
    </source>
</evidence>